<reference evidence="4" key="3">
    <citation type="submission" date="2021-03" db="EMBL/GenBank/DDBJ databases">
        <title>Genomic Encyclopedia of Type Strains, Phase IV (KMG-IV): sequencing the most valuable type-strain genomes for metagenomic binning, comparative biology and taxonomic classification.</title>
        <authorList>
            <person name="Goeker M."/>
        </authorList>
    </citation>
    <scope>NUCLEOTIDE SEQUENCE</scope>
    <source>
        <strain evidence="4">DSM 22443</strain>
    </source>
</reference>
<protein>
    <submittedName>
        <fullName evidence="3">Uncharacterized protein</fullName>
    </submittedName>
</protein>
<evidence type="ECO:0000256" key="1">
    <source>
        <dbReference type="SAM" id="MobiDB-lite"/>
    </source>
</evidence>
<feature type="region of interest" description="Disordered" evidence="1">
    <location>
        <begin position="1"/>
        <end position="27"/>
    </location>
</feature>
<dbReference type="RefSeq" id="WP_188870654.1">
    <property type="nucleotide sequence ID" value="NZ_BMOO01000002.1"/>
</dbReference>
<feature type="transmembrane region" description="Helical" evidence="2">
    <location>
        <begin position="71"/>
        <end position="89"/>
    </location>
</feature>
<sequence length="204" mass="22661">MPSIDPHDAPPDGTDPPNVASDAAGPPDAFDTKRGTARFDDGALVLDASVVGYARSLYRGYWRSDVWWRKALFVGYVCWLVVALGWSGRLLTRLLTRRADLIWVAVGAGVVLALVVALRLLDYVRGYRSPDRLALDRVESVRATRGEKGLTRPRLVLTYRDGDATRKRRVNLPSRYLSHGDETYERAVAAFVERGFDVTADAAR</sequence>
<evidence type="ECO:0000256" key="2">
    <source>
        <dbReference type="SAM" id="Phobius"/>
    </source>
</evidence>
<dbReference type="EMBL" id="JAGGKO010000002">
    <property type="protein sequence ID" value="MBP1954627.1"/>
    <property type="molecule type" value="Genomic_DNA"/>
</dbReference>
<keyword evidence="2" id="KW-0472">Membrane</keyword>
<proteinExistence type="predicted"/>
<keyword evidence="5" id="KW-1185">Reference proteome</keyword>
<evidence type="ECO:0000313" key="3">
    <source>
        <dbReference type="EMBL" id="GGM62595.1"/>
    </source>
</evidence>
<name>A0A830FR01_9EURY</name>
<feature type="transmembrane region" description="Helical" evidence="2">
    <location>
        <begin position="101"/>
        <end position="121"/>
    </location>
</feature>
<organism evidence="3 5">
    <name type="scientific">Halarchaeum rubridurum</name>
    <dbReference type="NCBI Taxonomy" id="489911"/>
    <lineage>
        <taxon>Archaea</taxon>
        <taxon>Methanobacteriati</taxon>
        <taxon>Methanobacteriota</taxon>
        <taxon>Stenosarchaea group</taxon>
        <taxon>Halobacteria</taxon>
        <taxon>Halobacteriales</taxon>
        <taxon>Halobacteriaceae</taxon>
    </lineage>
</organism>
<dbReference type="Proteomes" id="UP000765891">
    <property type="component" value="Unassembled WGS sequence"/>
</dbReference>
<keyword evidence="2" id="KW-1133">Transmembrane helix</keyword>
<gene>
    <name evidence="3" type="ORF">GCM10009017_10870</name>
    <name evidence="4" type="ORF">J2752_001539</name>
</gene>
<evidence type="ECO:0000313" key="4">
    <source>
        <dbReference type="EMBL" id="MBP1954627.1"/>
    </source>
</evidence>
<dbReference type="Proteomes" id="UP000614609">
    <property type="component" value="Unassembled WGS sequence"/>
</dbReference>
<dbReference type="EMBL" id="BMOO01000002">
    <property type="protein sequence ID" value="GGM62595.1"/>
    <property type="molecule type" value="Genomic_DNA"/>
</dbReference>
<dbReference type="OrthoDB" id="269142at2157"/>
<reference evidence="3" key="1">
    <citation type="journal article" date="2014" name="Int. J. Syst. Evol. Microbiol.">
        <title>Complete genome sequence of Corynebacterium casei LMG S-19264T (=DSM 44701T), isolated from a smear-ripened cheese.</title>
        <authorList>
            <consortium name="US DOE Joint Genome Institute (JGI-PGF)"/>
            <person name="Walter F."/>
            <person name="Albersmeier A."/>
            <person name="Kalinowski J."/>
            <person name="Ruckert C."/>
        </authorList>
    </citation>
    <scope>NUCLEOTIDE SEQUENCE</scope>
    <source>
        <strain evidence="3">JCM 16108</strain>
    </source>
</reference>
<evidence type="ECO:0000313" key="5">
    <source>
        <dbReference type="Proteomes" id="UP000614609"/>
    </source>
</evidence>
<accession>A0A830FR01</accession>
<comment type="caution">
    <text evidence="3">The sequence shown here is derived from an EMBL/GenBank/DDBJ whole genome shotgun (WGS) entry which is preliminary data.</text>
</comment>
<dbReference type="AlphaFoldDB" id="A0A830FR01"/>
<feature type="compositionally biased region" description="Basic and acidic residues" evidence="1">
    <location>
        <begin position="1"/>
        <end position="10"/>
    </location>
</feature>
<keyword evidence="2" id="KW-0812">Transmembrane</keyword>
<reference evidence="3" key="2">
    <citation type="submission" date="2020-09" db="EMBL/GenBank/DDBJ databases">
        <authorList>
            <person name="Sun Q."/>
            <person name="Ohkuma M."/>
        </authorList>
    </citation>
    <scope>NUCLEOTIDE SEQUENCE</scope>
    <source>
        <strain evidence="3">JCM 16108</strain>
    </source>
</reference>